<comment type="caution">
    <text evidence="6">The sequence shown here is derived from an EMBL/GenBank/DDBJ whole genome shotgun (WGS) entry which is preliminary data.</text>
</comment>
<keyword evidence="7" id="KW-1185">Reference proteome</keyword>
<dbReference type="SUPFAM" id="SSF50022">
    <property type="entry name" value="ISP domain"/>
    <property type="match status" value="1"/>
</dbReference>
<dbReference type="Gene3D" id="2.102.10.10">
    <property type="entry name" value="Rieske [2Fe-2S] iron-sulphur domain"/>
    <property type="match status" value="1"/>
</dbReference>
<dbReference type="InterPro" id="IPR017941">
    <property type="entry name" value="Rieske_2Fe-2S"/>
</dbReference>
<dbReference type="RefSeq" id="WP_169468787.1">
    <property type="nucleotide sequence ID" value="NZ_JABBGG010000013.1"/>
</dbReference>
<dbReference type="Pfam" id="PF00355">
    <property type="entry name" value="Rieske"/>
    <property type="match status" value="1"/>
</dbReference>
<keyword evidence="2" id="KW-0479">Metal-binding</keyword>
<proteinExistence type="predicted"/>
<sequence>MAGETANEVFICESDAVAEGGRGVRFPVLAFGDAATGFVVRYDGKPHAYLNRCAHVPIELDWAEGEFFESSGLYLMCATHGAIYVPDSGLCAGGPCKGGRLRPIAVRELDDKIYWQPDEFIRPPQAK</sequence>
<keyword evidence="4" id="KW-0411">Iron-sulfur</keyword>
<dbReference type="InterPro" id="IPR036922">
    <property type="entry name" value="Rieske_2Fe-2S_sf"/>
</dbReference>
<evidence type="ECO:0000313" key="7">
    <source>
        <dbReference type="Proteomes" id="UP000583752"/>
    </source>
</evidence>
<dbReference type="PANTHER" id="PTHR40261:SF1">
    <property type="entry name" value="RIESKE DOMAIN-CONTAINING PROTEIN"/>
    <property type="match status" value="1"/>
</dbReference>
<evidence type="ECO:0000313" key="6">
    <source>
        <dbReference type="EMBL" id="NML63133.1"/>
    </source>
</evidence>
<evidence type="ECO:0000256" key="4">
    <source>
        <dbReference type="ARBA" id="ARBA00023014"/>
    </source>
</evidence>
<dbReference type="EMBL" id="JABBGG010000013">
    <property type="protein sequence ID" value="NML63133.1"/>
    <property type="molecule type" value="Genomic_DNA"/>
</dbReference>
<name>A0A848HV26_9BURK</name>
<gene>
    <name evidence="6" type="ORF">HHL21_19010</name>
</gene>
<dbReference type="Proteomes" id="UP000583752">
    <property type="component" value="Unassembled WGS sequence"/>
</dbReference>
<dbReference type="PROSITE" id="PS51296">
    <property type="entry name" value="RIESKE"/>
    <property type="match status" value="1"/>
</dbReference>
<organism evidence="6 7">
    <name type="scientific">Massilia polaris</name>
    <dbReference type="NCBI Taxonomy" id="2728846"/>
    <lineage>
        <taxon>Bacteria</taxon>
        <taxon>Pseudomonadati</taxon>
        <taxon>Pseudomonadota</taxon>
        <taxon>Betaproteobacteria</taxon>
        <taxon>Burkholderiales</taxon>
        <taxon>Oxalobacteraceae</taxon>
        <taxon>Telluria group</taxon>
        <taxon>Massilia</taxon>
    </lineage>
</organism>
<evidence type="ECO:0000259" key="5">
    <source>
        <dbReference type="PROSITE" id="PS51296"/>
    </source>
</evidence>
<dbReference type="CDD" id="cd03467">
    <property type="entry name" value="Rieske"/>
    <property type="match status" value="1"/>
</dbReference>
<dbReference type="PANTHER" id="PTHR40261">
    <property type="match status" value="1"/>
</dbReference>
<dbReference type="AlphaFoldDB" id="A0A848HV26"/>
<protein>
    <submittedName>
        <fullName evidence="6">Rieske 2Fe-2S domain-containing protein</fullName>
    </submittedName>
</protein>
<dbReference type="GO" id="GO:0051537">
    <property type="term" value="F:2 iron, 2 sulfur cluster binding"/>
    <property type="evidence" value="ECO:0007669"/>
    <property type="project" value="UniProtKB-KW"/>
</dbReference>
<feature type="domain" description="Rieske" evidence="5">
    <location>
        <begin position="9"/>
        <end position="115"/>
    </location>
</feature>
<accession>A0A848HV26</accession>
<evidence type="ECO:0000256" key="1">
    <source>
        <dbReference type="ARBA" id="ARBA00022714"/>
    </source>
</evidence>
<keyword evidence="1" id="KW-0001">2Fe-2S</keyword>
<evidence type="ECO:0000256" key="2">
    <source>
        <dbReference type="ARBA" id="ARBA00022723"/>
    </source>
</evidence>
<dbReference type="GO" id="GO:0046872">
    <property type="term" value="F:metal ion binding"/>
    <property type="evidence" value="ECO:0007669"/>
    <property type="project" value="UniProtKB-KW"/>
</dbReference>
<keyword evidence="3" id="KW-0408">Iron</keyword>
<reference evidence="6 7" key="1">
    <citation type="submission" date="2020-04" db="EMBL/GenBank/DDBJ databases">
        <title>Massilia sp. RP-1-19 isolated from soil.</title>
        <authorList>
            <person name="Dahal R.H."/>
        </authorList>
    </citation>
    <scope>NUCLEOTIDE SEQUENCE [LARGE SCALE GENOMIC DNA]</scope>
    <source>
        <strain evidence="6 7">RP-1-19</strain>
    </source>
</reference>
<evidence type="ECO:0000256" key="3">
    <source>
        <dbReference type="ARBA" id="ARBA00023004"/>
    </source>
</evidence>